<evidence type="ECO:0000259" key="17">
    <source>
        <dbReference type="PROSITE" id="PS51918"/>
    </source>
</evidence>
<evidence type="ECO:0000256" key="13">
    <source>
        <dbReference type="ARBA" id="ARBA00048321"/>
    </source>
</evidence>
<evidence type="ECO:0000256" key="1">
    <source>
        <dbReference type="ARBA" id="ARBA00004496"/>
    </source>
</evidence>
<dbReference type="NCBIfam" id="TIGR00538">
    <property type="entry name" value="hemN"/>
    <property type="match status" value="1"/>
</dbReference>
<keyword evidence="10 14" id="KW-0408">Iron</keyword>
<feature type="binding site" evidence="15">
    <location>
        <position position="224"/>
    </location>
    <ligand>
        <name>S-adenosyl-L-methionine</name>
        <dbReference type="ChEBI" id="CHEBI:59789"/>
        <label>2</label>
    </ligand>
</feature>
<dbReference type="InterPro" id="IPR034505">
    <property type="entry name" value="Coproporphyrinogen-III_oxidase"/>
</dbReference>
<dbReference type="InterPro" id="IPR004558">
    <property type="entry name" value="Coprogen_oxidase_HemN"/>
</dbReference>
<evidence type="ECO:0000313" key="18">
    <source>
        <dbReference type="EMBL" id="MBB3191336.1"/>
    </source>
</evidence>
<dbReference type="InterPro" id="IPR006638">
    <property type="entry name" value="Elp3/MiaA/NifB-like_rSAM"/>
</dbReference>
<reference evidence="18 19" key="1">
    <citation type="submission" date="2020-08" db="EMBL/GenBank/DDBJ databases">
        <title>Genomic Encyclopedia of Type Strains, Phase III (KMG-III): the genomes of soil and plant-associated and newly described type strains.</title>
        <authorList>
            <person name="Whitman W."/>
        </authorList>
    </citation>
    <scope>NUCLEOTIDE SEQUENCE [LARGE SCALE GENOMIC DNA]</scope>
    <source>
        <strain evidence="18 19">CECT 7282</strain>
    </source>
</reference>
<dbReference type="AlphaFoldDB" id="A0A839VFX2"/>
<evidence type="ECO:0000256" key="9">
    <source>
        <dbReference type="ARBA" id="ARBA00023002"/>
    </source>
</evidence>
<dbReference type="InterPro" id="IPR010723">
    <property type="entry name" value="HemN_C"/>
</dbReference>
<gene>
    <name evidence="18" type="ORF">FHR94_002587</name>
</gene>
<dbReference type="SFLD" id="SFLDG01065">
    <property type="entry name" value="anaerobic_coproporphyrinogen-I"/>
    <property type="match status" value="1"/>
</dbReference>
<sequence length="446" mass="49507">MPARALAVPRDIPGPVVRHAALGRRYAAPGPAYPCYPPPTSLVPQIGPADYREALERSNQAARPLSLYVHVPFCRQACFHCTRRPVTTTHHRHVEPYLSRLDREMVLTARHLDKGRQVEHLHWGGGTPTFLSLDQMGDLIDRLDARFGLSSARDRDYVIEIDPREADVFTLRHLEALGFNRLRLGVLDLDPRVQRAINRVQPAGLTEQLVDEADRLGFRALDMDLVVGLPCQTRAGFADTLEQVLALAPSRLTLAHYAHAPERFALQRQVRKADLLEPLERLAILEVALARLEAAGYVRIGLDRFVRPGLAAASSPLPARDRIGLGVSAMSRLAGLYTRNPVRLTDYEAALDQGRLPTTSGRWLSPDDRLRAAAIEGLTRDLRLDLDTLGASFGVDARAHLADALVRLRDAEQEGLVAYREQRLGVTRPGQLALRHLAAAFDAYRS</sequence>
<feature type="binding site" evidence="16">
    <location>
        <position position="78"/>
    </location>
    <ligand>
        <name>[4Fe-4S] cluster</name>
        <dbReference type="ChEBI" id="CHEBI:49883"/>
        <note>4Fe-4S-S-AdoMet</note>
    </ligand>
</feature>
<keyword evidence="8 14" id="KW-0479">Metal-binding</keyword>
<feature type="binding site" evidence="15">
    <location>
        <position position="160"/>
    </location>
    <ligand>
        <name>S-adenosyl-L-methionine</name>
        <dbReference type="ChEBI" id="CHEBI:59789"/>
        <label>1</label>
    </ligand>
</feature>
<dbReference type="GO" id="GO:0051989">
    <property type="term" value="F:coproporphyrinogen dehydrogenase activity"/>
    <property type="evidence" value="ECO:0007669"/>
    <property type="project" value="UniProtKB-EC"/>
</dbReference>
<keyword evidence="7 14" id="KW-0949">S-adenosyl-L-methionine</keyword>
<dbReference type="PANTHER" id="PTHR13932">
    <property type="entry name" value="COPROPORPHYRINIGEN III OXIDASE"/>
    <property type="match status" value="1"/>
</dbReference>
<accession>A0A839VFX2</accession>
<evidence type="ECO:0000256" key="8">
    <source>
        <dbReference type="ARBA" id="ARBA00022723"/>
    </source>
</evidence>
<dbReference type="Pfam" id="PF04055">
    <property type="entry name" value="Radical_SAM"/>
    <property type="match status" value="1"/>
</dbReference>
<feature type="binding site" evidence="16">
    <location>
        <position position="74"/>
    </location>
    <ligand>
        <name>[4Fe-4S] cluster</name>
        <dbReference type="ChEBI" id="CHEBI:49883"/>
        <note>4Fe-4S-S-AdoMet</note>
    </ligand>
</feature>
<evidence type="ECO:0000256" key="15">
    <source>
        <dbReference type="PIRSR" id="PIRSR000167-1"/>
    </source>
</evidence>
<feature type="binding site" evidence="15">
    <location>
        <position position="125"/>
    </location>
    <ligand>
        <name>S-adenosyl-L-methionine</name>
        <dbReference type="ChEBI" id="CHEBI:59789"/>
        <label>1</label>
    </ligand>
</feature>
<evidence type="ECO:0000256" key="11">
    <source>
        <dbReference type="ARBA" id="ARBA00023014"/>
    </source>
</evidence>
<evidence type="ECO:0000256" key="2">
    <source>
        <dbReference type="ARBA" id="ARBA00004785"/>
    </source>
</evidence>
<keyword evidence="19" id="KW-1185">Reference proteome</keyword>
<dbReference type="PROSITE" id="PS51918">
    <property type="entry name" value="RADICAL_SAM"/>
    <property type="match status" value="1"/>
</dbReference>
<feature type="binding site" evidence="15">
    <location>
        <position position="68"/>
    </location>
    <ligand>
        <name>S-adenosyl-L-methionine</name>
        <dbReference type="ChEBI" id="CHEBI:59789"/>
        <label>1</label>
    </ligand>
</feature>
<feature type="binding site" evidence="16">
    <location>
        <position position="81"/>
    </location>
    <ligand>
        <name>[4Fe-4S] cluster</name>
        <dbReference type="ChEBI" id="CHEBI:49883"/>
        <note>4Fe-4S-S-AdoMet</note>
    </ligand>
</feature>
<keyword evidence="9 14" id="KW-0560">Oxidoreductase</keyword>
<dbReference type="GO" id="GO:0051539">
    <property type="term" value="F:4 iron, 4 sulfur cluster binding"/>
    <property type="evidence" value="ECO:0007669"/>
    <property type="project" value="UniProtKB-KW"/>
</dbReference>
<comment type="similarity">
    <text evidence="3 14">Belongs to the anaerobic coproporphyrinogen-III oxidase family.</text>
</comment>
<feature type="binding site" evidence="15">
    <location>
        <position position="199"/>
    </location>
    <ligand>
        <name>S-adenosyl-L-methionine</name>
        <dbReference type="ChEBI" id="CHEBI:59789"/>
        <label>2</label>
    </ligand>
</feature>
<comment type="cofactor">
    <cofactor evidence="14 16">
        <name>[4Fe-4S] cluster</name>
        <dbReference type="ChEBI" id="CHEBI:49883"/>
    </cofactor>
    <text evidence="14 16">Binds 1 [4Fe-4S] cluster. The cluster is coordinated with 3 cysteines and an exchangeable S-adenosyl-L-methionine.</text>
</comment>
<dbReference type="SMART" id="SM00729">
    <property type="entry name" value="Elp3"/>
    <property type="match status" value="1"/>
</dbReference>
<comment type="subunit">
    <text evidence="4">Monomer.</text>
</comment>
<dbReference type="EC" id="1.3.98.3" evidence="14"/>
<evidence type="ECO:0000256" key="16">
    <source>
        <dbReference type="PIRSR" id="PIRSR000167-2"/>
    </source>
</evidence>
<keyword evidence="5 14" id="KW-0004">4Fe-4S</keyword>
<comment type="subcellular location">
    <subcellularLocation>
        <location evidence="1 14">Cytoplasm</location>
    </subcellularLocation>
</comment>
<dbReference type="SFLD" id="SFLDS00029">
    <property type="entry name" value="Radical_SAM"/>
    <property type="match status" value="1"/>
</dbReference>
<dbReference type="InterPro" id="IPR007197">
    <property type="entry name" value="rSAM"/>
</dbReference>
<comment type="catalytic activity">
    <reaction evidence="13 14">
        <text>coproporphyrinogen III + 2 S-adenosyl-L-methionine = protoporphyrinogen IX + 2 5'-deoxyadenosine + 2 L-methionine + 2 CO2</text>
        <dbReference type="Rhea" id="RHEA:15425"/>
        <dbReference type="ChEBI" id="CHEBI:16526"/>
        <dbReference type="ChEBI" id="CHEBI:17319"/>
        <dbReference type="ChEBI" id="CHEBI:57307"/>
        <dbReference type="ChEBI" id="CHEBI:57309"/>
        <dbReference type="ChEBI" id="CHEBI:57844"/>
        <dbReference type="ChEBI" id="CHEBI:59789"/>
        <dbReference type="EC" id="1.3.98.3"/>
    </reaction>
</comment>
<evidence type="ECO:0000256" key="4">
    <source>
        <dbReference type="ARBA" id="ARBA00011245"/>
    </source>
</evidence>
<evidence type="ECO:0000313" key="19">
    <source>
        <dbReference type="Proteomes" id="UP000547614"/>
    </source>
</evidence>
<evidence type="ECO:0000256" key="6">
    <source>
        <dbReference type="ARBA" id="ARBA00022490"/>
    </source>
</evidence>
<dbReference type="PANTHER" id="PTHR13932:SF6">
    <property type="entry name" value="OXYGEN-INDEPENDENT COPROPORPHYRINOGEN III OXIDASE"/>
    <property type="match status" value="1"/>
</dbReference>
<dbReference type="UniPathway" id="UPA00251">
    <property type="reaction ID" value="UER00323"/>
</dbReference>
<dbReference type="InterPro" id="IPR058240">
    <property type="entry name" value="rSAM_sf"/>
</dbReference>
<dbReference type="GO" id="GO:0006782">
    <property type="term" value="P:protoporphyrinogen IX biosynthetic process"/>
    <property type="evidence" value="ECO:0007669"/>
    <property type="project" value="UniProtKB-UniPathway"/>
</dbReference>
<evidence type="ECO:0000256" key="5">
    <source>
        <dbReference type="ARBA" id="ARBA00022485"/>
    </source>
</evidence>
<dbReference type="Pfam" id="PF06969">
    <property type="entry name" value="HemN_C"/>
    <property type="match status" value="1"/>
</dbReference>
<dbReference type="Gene3D" id="1.10.10.920">
    <property type="match status" value="1"/>
</dbReference>
<keyword evidence="6 14" id="KW-0963">Cytoplasm</keyword>
<name>A0A839VFX2_9GAMM</name>
<evidence type="ECO:0000256" key="3">
    <source>
        <dbReference type="ARBA" id="ARBA00005493"/>
    </source>
</evidence>
<comment type="caution">
    <text evidence="18">The sequence shown here is derived from an EMBL/GenBank/DDBJ whole genome shotgun (WGS) entry which is preliminary data.</text>
</comment>
<dbReference type="SUPFAM" id="SSF102114">
    <property type="entry name" value="Radical SAM enzymes"/>
    <property type="match status" value="1"/>
</dbReference>
<dbReference type="GO" id="GO:0005737">
    <property type="term" value="C:cytoplasm"/>
    <property type="evidence" value="ECO:0007669"/>
    <property type="project" value="UniProtKB-SubCell"/>
</dbReference>
<dbReference type="GO" id="GO:0046872">
    <property type="term" value="F:metal ion binding"/>
    <property type="evidence" value="ECO:0007669"/>
    <property type="project" value="UniProtKB-KW"/>
</dbReference>
<keyword evidence="12 14" id="KW-0627">Porphyrin biosynthesis</keyword>
<comment type="pathway">
    <text evidence="2 14">Porphyrin-containing compound metabolism; protoporphyrin-IX biosynthesis; protoporphyrinogen-IX from coproporphyrinogen-III (AdoMet route): step 1/1.</text>
</comment>
<evidence type="ECO:0000256" key="10">
    <source>
        <dbReference type="ARBA" id="ARBA00023004"/>
    </source>
</evidence>
<evidence type="ECO:0000256" key="7">
    <source>
        <dbReference type="ARBA" id="ARBA00022691"/>
    </source>
</evidence>
<organism evidence="18 19">
    <name type="scientific">Halomonas cerina</name>
    <dbReference type="NCBI Taxonomy" id="447424"/>
    <lineage>
        <taxon>Bacteria</taxon>
        <taxon>Pseudomonadati</taxon>
        <taxon>Pseudomonadota</taxon>
        <taxon>Gammaproteobacteria</taxon>
        <taxon>Oceanospirillales</taxon>
        <taxon>Halomonadaceae</taxon>
        <taxon>Halomonas</taxon>
    </lineage>
</organism>
<dbReference type="PIRSF" id="PIRSF000167">
    <property type="entry name" value="HemN"/>
    <property type="match status" value="1"/>
</dbReference>
<dbReference type="RefSeq" id="WP_183326118.1">
    <property type="nucleotide sequence ID" value="NZ_JACHXP010000012.1"/>
</dbReference>
<dbReference type="EMBL" id="JACHXP010000012">
    <property type="protein sequence ID" value="MBB3191336.1"/>
    <property type="molecule type" value="Genomic_DNA"/>
</dbReference>
<feature type="binding site" evidence="15">
    <location>
        <position position="258"/>
    </location>
    <ligand>
        <name>S-adenosyl-L-methionine</name>
        <dbReference type="ChEBI" id="CHEBI:59789"/>
        <label>2</label>
    </ligand>
</feature>
<feature type="binding site" evidence="15">
    <location>
        <begin position="126"/>
        <end position="127"/>
    </location>
    <ligand>
        <name>S-adenosyl-L-methionine</name>
        <dbReference type="ChEBI" id="CHEBI:59789"/>
        <label>2</label>
    </ligand>
</feature>
<feature type="domain" description="Radical SAM core" evidence="17">
    <location>
        <begin position="59"/>
        <end position="293"/>
    </location>
</feature>
<evidence type="ECO:0000256" key="12">
    <source>
        <dbReference type="ARBA" id="ARBA00023244"/>
    </source>
</evidence>
<proteinExistence type="inferred from homology"/>
<evidence type="ECO:0000256" key="14">
    <source>
        <dbReference type="PIRNR" id="PIRNR000167"/>
    </source>
</evidence>
<keyword evidence="11 14" id="KW-0411">Iron-sulfur</keyword>
<dbReference type="GO" id="GO:0004109">
    <property type="term" value="F:coproporphyrinogen oxidase activity"/>
    <property type="evidence" value="ECO:0007669"/>
    <property type="project" value="InterPro"/>
</dbReference>
<dbReference type="Proteomes" id="UP000547614">
    <property type="component" value="Unassembled WGS sequence"/>
</dbReference>
<protein>
    <recommendedName>
        <fullName evidence="14">Coproporphyrinogen-III oxidase</fullName>
        <ecNumber evidence="14">1.3.98.3</ecNumber>
    </recommendedName>
</protein>